<dbReference type="Proteomes" id="UP000766486">
    <property type="component" value="Unassembled WGS sequence"/>
</dbReference>
<evidence type="ECO:0000256" key="1">
    <source>
        <dbReference type="ARBA" id="ARBA00022723"/>
    </source>
</evidence>
<reference evidence="6 7" key="1">
    <citation type="submission" date="2019-06" db="EMBL/GenBank/DDBJ databases">
        <authorList>
            <person name="Broberg M."/>
        </authorList>
    </citation>
    <scope>NUCLEOTIDE SEQUENCE [LARGE SCALE GENOMIC DNA]</scope>
</reference>
<proteinExistence type="predicted"/>
<protein>
    <recommendedName>
        <fullName evidence="8">Guanine nucleotide-binding protein alpha-3 subunit</fullName>
    </recommendedName>
</protein>
<dbReference type="PANTHER" id="PTHR10218">
    <property type="entry name" value="GTP-BINDING PROTEIN ALPHA SUBUNIT"/>
    <property type="match status" value="1"/>
</dbReference>
<dbReference type="SUPFAM" id="SSF52540">
    <property type="entry name" value="P-loop containing nucleoside triphosphate hydrolases"/>
    <property type="match status" value="1"/>
</dbReference>
<keyword evidence="7" id="KW-1185">Reference proteome</keyword>
<evidence type="ECO:0000256" key="5">
    <source>
        <dbReference type="SAM" id="MobiDB-lite"/>
    </source>
</evidence>
<comment type="caution">
    <text evidence="6">The sequence shown here is derived from an EMBL/GenBank/DDBJ whole genome shotgun (WGS) entry which is preliminary data.</text>
</comment>
<evidence type="ECO:0000313" key="7">
    <source>
        <dbReference type="Proteomes" id="UP000766486"/>
    </source>
</evidence>
<evidence type="ECO:0008006" key="8">
    <source>
        <dbReference type="Google" id="ProtNLM"/>
    </source>
</evidence>
<feature type="region of interest" description="Disordered" evidence="5">
    <location>
        <begin position="1"/>
        <end position="20"/>
    </location>
</feature>
<dbReference type="InterPro" id="IPR027417">
    <property type="entry name" value="P-loop_NTPase"/>
</dbReference>
<dbReference type="InterPro" id="IPR001019">
    <property type="entry name" value="Gprotein_alpha_su"/>
</dbReference>
<keyword evidence="1" id="KW-0479">Metal-binding</keyword>
<dbReference type="Gene3D" id="3.40.50.300">
    <property type="entry name" value="P-loop containing nucleotide triphosphate hydrolases"/>
    <property type="match status" value="1"/>
</dbReference>
<name>A0ABY6TS46_BIOOC</name>
<sequence length="416" mass="47629">MRYRRVQAQHRALSPKLSSDESGLIRGARHRRNASLSSIYGGLFSRALPENVLCSGVDDSDDEVESQRRSQAIDKYLDTEREQRKRRLNVIAIGSCEQKRILWKQMRLRVHPLRLDEQGPLCVDVKKTVLDVAVRCLKVALDELEASVSSDTRSNEDPIAPIRGLLQEVDSCSKYDEAMAAELVLQIARGGKFNDQLDAHEVNFQTIQHLVLDDKCPSFLACTCTDDQDIMEVLERVFSPGYRATEHDWFHFEKPYHGVFVREVQIEEGDKILNFIDLYNRAERKRWVHVFEDLAALVFVADPSRYDVTLEDECRPLDESLLLFDSIVNSSVLRNTPVVLVLSNLAAFWKKMETRPLSEVYGQYKGMNDQAALDFITEKFRSLNRTGRQIRVYHSRGVGVDNQYGFLDLLEGAITT</sequence>
<gene>
    <name evidence="6" type="ORF">CLO192961_LOCUS55306</name>
</gene>
<keyword evidence="2" id="KW-0547">Nucleotide-binding</keyword>
<evidence type="ECO:0000256" key="3">
    <source>
        <dbReference type="ARBA" id="ARBA00023134"/>
    </source>
</evidence>
<keyword evidence="4" id="KW-0807">Transducer</keyword>
<dbReference type="EMBL" id="CABFNS010000399">
    <property type="protein sequence ID" value="VUC21454.1"/>
    <property type="molecule type" value="Genomic_DNA"/>
</dbReference>
<dbReference type="PANTHER" id="PTHR10218:SF302">
    <property type="entry name" value="GUANINE NUCLEOTIDE-BINDING PROTEIN ALPHA-5 SUBUNIT"/>
    <property type="match status" value="1"/>
</dbReference>
<dbReference type="SMART" id="SM00275">
    <property type="entry name" value="G_alpha"/>
    <property type="match status" value="1"/>
</dbReference>
<evidence type="ECO:0000256" key="2">
    <source>
        <dbReference type="ARBA" id="ARBA00022741"/>
    </source>
</evidence>
<keyword evidence="3" id="KW-0342">GTP-binding</keyword>
<dbReference type="Pfam" id="PF00503">
    <property type="entry name" value="G-alpha"/>
    <property type="match status" value="1"/>
</dbReference>
<evidence type="ECO:0000256" key="4">
    <source>
        <dbReference type="ARBA" id="ARBA00023224"/>
    </source>
</evidence>
<evidence type="ECO:0000313" key="6">
    <source>
        <dbReference type="EMBL" id="VUC21454.1"/>
    </source>
</evidence>
<dbReference type="PROSITE" id="PS51882">
    <property type="entry name" value="G_ALPHA"/>
    <property type="match status" value="1"/>
</dbReference>
<accession>A0ABY6TS46</accession>
<organism evidence="6 7">
    <name type="scientific">Bionectria ochroleuca</name>
    <name type="common">Gliocladium roseum</name>
    <dbReference type="NCBI Taxonomy" id="29856"/>
    <lineage>
        <taxon>Eukaryota</taxon>
        <taxon>Fungi</taxon>
        <taxon>Dikarya</taxon>
        <taxon>Ascomycota</taxon>
        <taxon>Pezizomycotina</taxon>
        <taxon>Sordariomycetes</taxon>
        <taxon>Hypocreomycetidae</taxon>
        <taxon>Hypocreales</taxon>
        <taxon>Bionectriaceae</taxon>
        <taxon>Clonostachys</taxon>
    </lineage>
</organism>